<dbReference type="GO" id="GO:0000287">
    <property type="term" value="F:magnesium ion binding"/>
    <property type="evidence" value="ECO:0007669"/>
    <property type="project" value="TreeGrafter"/>
</dbReference>
<dbReference type="Proteomes" id="UP001139485">
    <property type="component" value="Unassembled WGS sequence"/>
</dbReference>
<dbReference type="AlphaFoldDB" id="A0A9X2IEV0"/>
<comment type="caution">
    <text evidence="1">The sequence shown here is derived from an EMBL/GenBank/DDBJ whole genome shotgun (WGS) entry which is preliminary data.</text>
</comment>
<dbReference type="Gene3D" id="3.30.1240.10">
    <property type="match status" value="1"/>
</dbReference>
<evidence type="ECO:0000313" key="1">
    <source>
        <dbReference type="EMBL" id="MCM0621201.1"/>
    </source>
</evidence>
<dbReference type="Gene3D" id="3.40.50.1000">
    <property type="entry name" value="HAD superfamily/HAD-like"/>
    <property type="match status" value="1"/>
</dbReference>
<dbReference type="SFLD" id="SFLDS00003">
    <property type="entry name" value="Haloacid_Dehalogenase"/>
    <property type="match status" value="1"/>
</dbReference>
<dbReference type="RefSeq" id="WP_250827676.1">
    <property type="nucleotide sequence ID" value="NZ_JAMOIL010000015.1"/>
</dbReference>
<sequence length="294" mass="31631">MSTLPPDTAPALPTLPEGPLDLRLVLVDMDGTLLDEHGEVPEPTWAMIDRLRERGIVFAPASGRQLHTLTAAFERVAEGMVFVAENGCLVVRDGEEISSTVLDTPFVLDVLDTLDGLVADGHDLGVVVCGKASAYVSRTDEKFWAEASRYYARLTAVDDQRAVLDGSAGIEDEIVKIAVYSFEDVEKEVAPALLHHRDPHQVVVSGHAWVDLMPPGANKGVAVRALQSSLGVTPAQTAAFGDYLNDLEMLRAVDLSFAMAEAHPAVVEAAAYRAPSFRDHGVLTVLEELLARLG</sequence>
<dbReference type="GO" id="GO:0005829">
    <property type="term" value="C:cytosol"/>
    <property type="evidence" value="ECO:0007669"/>
    <property type="project" value="TreeGrafter"/>
</dbReference>
<dbReference type="PANTHER" id="PTHR10000:SF53">
    <property type="entry name" value="5-AMINO-6-(5-PHOSPHO-D-RIBITYLAMINO)URACIL PHOSPHATASE YBJI-RELATED"/>
    <property type="match status" value="1"/>
</dbReference>
<protein>
    <submittedName>
        <fullName evidence="1">Cof-type HAD-IIB family hydrolase</fullName>
    </submittedName>
</protein>
<dbReference type="SUPFAM" id="SSF56784">
    <property type="entry name" value="HAD-like"/>
    <property type="match status" value="1"/>
</dbReference>
<keyword evidence="1" id="KW-0378">Hydrolase</keyword>
<keyword evidence="2" id="KW-1185">Reference proteome</keyword>
<dbReference type="InterPro" id="IPR023214">
    <property type="entry name" value="HAD_sf"/>
</dbReference>
<dbReference type="SFLD" id="SFLDG01140">
    <property type="entry name" value="C2.B:_Phosphomannomutase_and_P"/>
    <property type="match status" value="1"/>
</dbReference>
<dbReference type="InterPro" id="IPR036412">
    <property type="entry name" value="HAD-like_sf"/>
</dbReference>
<dbReference type="GO" id="GO:0016791">
    <property type="term" value="F:phosphatase activity"/>
    <property type="evidence" value="ECO:0007669"/>
    <property type="project" value="TreeGrafter"/>
</dbReference>
<name>A0A9X2IEV0_9ACTN</name>
<organism evidence="1 2">
    <name type="scientific">Nocardioides bruguierae</name>
    <dbReference type="NCBI Taxonomy" id="2945102"/>
    <lineage>
        <taxon>Bacteria</taxon>
        <taxon>Bacillati</taxon>
        <taxon>Actinomycetota</taxon>
        <taxon>Actinomycetes</taxon>
        <taxon>Propionibacteriales</taxon>
        <taxon>Nocardioidaceae</taxon>
        <taxon>Nocardioides</taxon>
    </lineage>
</organism>
<gene>
    <name evidence="1" type="ORF">M8330_12965</name>
</gene>
<dbReference type="PANTHER" id="PTHR10000">
    <property type="entry name" value="PHOSPHOSERINE PHOSPHATASE"/>
    <property type="match status" value="1"/>
</dbReference>
<dbReference type="NCBIfam" id="TIGR00099">
    <property type="entry name" value="Cof-subfamily"/>
    <property type="match status" value="1"/>
</dbReference>
<dbReference type="InterPro" id="IPR000150">
    <property type="entry name" value="Cof"/>
</dbReference>
<dbReference type="CDD" id="cd07518">
    <property type="entry name" value="HAD_YbiV-Like"/>
    <property type="match status" value="1"/>
</dbReference>
<reference evidence="1" key="1">
    <citation type="submission" date="2022-05" db="EMBL/GenBank/DDBJ databases">
        <authorList>
            <person name="Tuo L."/>
        </authorList>
    </citation>
    <scope>NUCLEOTIDE SEQUENCE</scope>
    <source>
        <strain evidence="1">BSK12Z-4</strain>
    </source>
</reference>
<dbReference type="EMBL" id="JAMOIL010000015">
    <property type="protein sequence ID" value="MCM0621201.1"/>
    <property type="molecule type" value="Genomic_DNA"/>
</dbReference>
<dbReference type="NCBIfam" id="TIGR01484">
    <property type="entry name" value="HAD-SF-IIB"/>
    <property type="match status" value="1"/>
</dbReference>
<dbReference type="InterPro" id="IPR006379">
    <property type="entry name" value="HAD-SF_hydro_IIB"/>
</dbReference>
<proteinExistence type="predicted"/>
<accession>A0A9X2IEV0</accession>
<evidence type="ECO:0000313" key="2">
    <source>
        <dbReference type="Proteomes" id="UP001139485"/>
    </source>
</evidence>
<dbReference type="Pfam" id="PF08282">
    <property type="entry name" value="Hydrolase_3"/>
    <property type="match status" value="1"/>
</dbReference>